<organism evidence="2 3">
    <name type="scientific">Caenorhabditis angaria</name>
    <dbReference type="NCBI Taxonomy" id="860376"/>
    <lineage>
        <taxon>Eukaryota</taxon>
        <taxon>Metazoa</taxon>
        <taxon>Ecdysozoa</taxon>
        <taxon>Nematoda</taxon>
        <taxon>Chromadorea</taxon>
        <taxon>Rhabditida</taxon>
        <taxon>Rhabditina</taxon>
        <taxon>Rhabditomorpha</taxon>
        <taxon>Rhabditoidea</taxon>
        <taxon>Rhabditidae</taxon>
        <taxon>Peloderinae</taxon>
        <taxon>Caenorhabditis</taxon>
    </lineage>
</organism>
<gene>
    <name evidence="2" type="ORF">CAMP_LOCUS17410</name>
</gene>
<feature type="signal peptide" evidence="1">
    <location>
        <begin position="1"/>
        <end position="26"/>
    </location>
</feature>
<evidence type="ECO:0000313" key="3">
    <source>
        <dbReference type="Proteomes" id="UP001152747"/>
    </source>
</evidence>
<dbReference type="OrthoDB" id="5832700at2759"/>
<comment type="caution">
    <text evidence="2">The sequence shown here is derived from an EMBL/GenBank/DDBJ whole genome shotgun (WGS) entry which is preliminary data.</text>
</comment>
<reference evidence="2" key="1">
    <citation type="submission" date="2022-11" db="EMBL/GenBank/DDBJ databases">
        <authorList>
            <person name="Kikuchi T."/>
        </authorList>
    </citation>
    <scope>NUCLEOTIDE SEQUENCE</scope>
    <source>
        <strain evidence="2">PS1010</strain>
    </source>
</reference>
<evidence type="ECO:0000256" key="1">
    <source>
        <dbReference type="SAM" id="SignalP"/>
    </source>
</evidence>
<feature type="chain" id="PRO_5040175267" evidence="1">
    <location>
        <begin position="27"/>
        <end position="86"/>
    </location>
</feature>
<keyword evidence="3" id="KW-1185">Reference proteome</keyword>
<accession>A0A9P1J0R2</accession>
<keyword evidence="1" id="KW-0732">Signal</keyword>
<evidence type="ECO:0000313" key="2">
    <source>
        <dbReference type="EMBL" id="CAI5454773.1"/>
    </source>
</evidence>
<proteinExistence type="predicted"/>
<sequence length="86" mass="9930">MLKTLLILSTCIVISMSAIIPHKLRAHRNSNVHSRNCFFTPAQCALNNFPQSEKLQPVLQVFENASLDTIYSNLKFNRPSFFDYRK</sequence>
<dbReference type="EMBL" id="CANHGI010000006">
    <property type="protein sequence ID" value="CAI5454773.1"/>
    <property type="molecule type" value="Genomic_DNA"/>
</dbReference>
<name>A0A9P1J0R2_9PELO</name>
<dbReference type="AlphaFoldDB" id="A0A9P1J0R2"/>
<dbReference type="Proteomes" id="UP001152747">
    <property type="component" value="Unassembled WGS sequence"/>
</dbReference>
<protein>
    <submittedName>
        <fullName evidence="2">Uncharacterized protein</fullName>
    </submittedName>
</protein>